<proteinExistence type="predicted"/>
<sequence>METLRVRNARRYFALAEFERVLEQCRAPDDETDAATAVAALHPNPFAISLELQALVNLNRHEEALDKATVCMGIERGREGDLMKTMNYELLLTCMSLFARQGKLKEACSAFHQYRAHAAQIDLTPIQYQRLVQVYVCDVLVPLDARDSSGKRAKRAGASEWNQLLTRKSGKAFLMEEFSRPDFPLGEHGRHVLELSLKRAEERYGLREHETPDTTATRASSLATSADGASTLSSRIQCLLAPVVAVLSRQPFWPALNARAKSVRTLWCFSSARSRVRILATLSVLLLAVLVLLRRRLRAVPFNSR</sequence>
<dbReference type="AlphaFoldDB" id="A0A5J4Z3U7"/>
<evidence type="ECO:0000256" key="1">
    <source>
        <dbReference type="SAM" id="Phobius"/>
    </source>
</evidence>
<protein>
    <submittedName>
        <fullName evidence="2">Uncharacterized protein</fullName>
    </submittedName>
</protein>
<evidence type="ECO:0000313" key="2">
    <source>
        <dbReference type="EMBL" id="KAA8497995.1"/>
    </source>
</evidence>
<comment type="caution">
    <text evidence="2">The sequence shown here is derived from an EMBL/GenBank/DDBJ whole genome shotgun (WGS) entry which is preliminary data.</text>
</comment>
<reference evidence="3" key="1">
    <citation type="journal article" date="2019" name="Nat. Commun.">
        <title>Expansion of phycobilisome linker gene families in mesophilic red algae.</title>
        <authorList>
            <person name="Lee J."/>
            <person name="Kim D."/>
            <person name="Bhattacharya D."/>
            <person name="Yoon H.S."/>
        </authorList>
    </citation>
    <scope>NUCLEOTIDE SEQUENCE [LARGE SCALE GENOMIC DNA]</scope>
    <source>
        <strain evidence="3">CCMP 1328</strain>
    </source>
</reference>
<feature type="transmembrane region" description="Helical" evidence="1">
    <location>
        <begin position="276"/>
        <end position="293"/>
    </location>
</feature>
<keyword evidence="1" id="KW-0812">Transmembrane</keyword>
<organism evidence="2 3">
    <name type="scientific">Porphyridium purpureum</name>
    <name type="common">Red alga</name>
    <name type="synonym">Porphyridium cruentum</name>
    <dbReference type="NCBI Taxonomy" id="35688"/>
    <lineage>
        <taxon>Eukaryota</taxon>
        <taxon>Rhodophyta</taxon>
        <taxon>Bangiophyceae</taxon>
        <taxon>Porphyridiales</taxon>
        <taxon>Porphyridiaceae</taxon>
        <taxon>Porphyridium</taxon>
    </lineage>
</organism>
<name>A0A5J4Z3U7_PORPP</name>
<evidence type="ECO:0000313" key="3">
    <source>
        <dbReference type="Proteomes" id="UP000324585"/>
    </source>
</evidence>
<keyword evidence="3" id="KW-1185">Reference proteome</keyword>
<dbReference type="EMBL" id="VRMN01000001">
    <property type="protein sequence ID" value="KAA8497995.1"/>
    <property type="molecule type" value="Genomic_DNA"/>
</dbReference>
<gene>
    <name evidence="2" type="ORF">FVE85_5580</name>
</gene>
<keyword evidence="1" id="KW-1133">Transmembrane helix</keyword>
<accession>A0A5J4Z3U7</accession>
<keyword evidence="1" id="KW-0472">Membrane</keyword>
<dbReference type="Proteomes" id="UP000324585">
    <property type="component" value="Unassembled WGS sequence"/>
</dbReference>